<reference evidence="2 3" key="1">
    <citation type="journal article" date="2003" name="Gene">
        <title>Complete nucleotide sequence of the circular megaplasmid pHCG3 of Oligotropha carboxidovorans: function in the chemolithoautotrophic utilization of CO, H(2) and CO(2).</title>
        <authorList>
            <person name="Fuhrmann S."/>
            <person name="Ferner M."/>
            <person name="Jeffke T."/>
            <person name="Henne A."/>
            <person name="Gottschalk G."/>
            <person name="Meyer O."/>
        </authorList>
    </citation>
    <scope>NUCLEOTIDE SEQUENCE [LARGE SCALE GENOMIC DNA]</scope>
    <source>
        <strain evidence="3">ATCC 49405 / DSM 1227 / KCTC 32145 / OM5</strain>
        <plasmid evidence="2">pHCG3</plasmid>
    </source>
</reference>
<dbReference type="InterPro" id="IPR016047">
    <property type="entry name" value="M23ase_b-sheet_dom"/>
</dbReference>
<evidence type="ECO:0000259" key="1">
    <source>
        <dbReference type="Pfam" id="PF01551"/>
    </source>
</evidence>
<dbReference type="CDD" id="cd12797">
    <property type="entry name" value="M23_peptidase"/>
    <property type="match status" value="1"/>
</dbReference>
<dbReference type="GO" id="GO:0004222">
    <property type="term" value="F:metalloendopeptidase activity"/>
    <property type="evidence" value="ECO:0007669"/>
    <property type="project" value="TreeGrafter"/>
</dbReference>
<evidence type="ECO:0000313" key="2">
    <source>
        <dbReference type="EMBL" id="AEI08096.1"/>
    </source>
</evidence>
<gene>
    <name evidence="2" type="ordered locus">OCA5_pHCG300210</name>
</gene>
<dbReference type="Gene3D" id="2.70.70.10">
    <property type="entry name" value="Glucose Permease (Domain IIA)"/>
    <property type="match status" value="1"/>
</dbReference>
<dbReference type="InterPro" id="IPR050570">
    <property type="entry name" value="Cell_wall_metabolism_enzyme"/>
</dbReference>
<accession>F8C0Y6</accession>
<keyword evidence="3" id="KW-1185">Reference proteome</keyword>
<dbReference type="PANTHER" id="PTHR21666:SF270">
    <property type="entry name" value="MUREIN HYDROLASE ACTIVATOR ENVC"/>
    <property type="match status" value="1"/>
</dbReference>
<protein>
    <submittedName>
        <fullName evidence="2">Peptidase, family M23/M37</fullName>
    </submittedName>
</protein>
<dbReference type="InterPro" id="IPR011055">
    <property type="entry name" value="Dup_hybrid_motif"/>
</dbReference>
<dbReference type="KEGG" id="ocg:OCA5_pHCG300210"/>
<dbReference type="AlphaFoldDB" id="F8C0Y6"/>
<dbReference type="SUPFAM" id="SSF51261">
    <property type="entry name" value="Duplicated hybrid motif"/>
    <property type="match status" value="1"/>
</dbReference>
<geneLocation type="plasmid" evidence="2 3">
    <name>pHCG3</name>
</geneLocation>
<dbReference type="Pfam" id="PF01551">
    <property type="entry name" value="Peptidase_M23"/>
    <property type="match status" value="1"/>
</dbReference>
<feature type="domain" description="M23ase beta-sheet core" evidence="1">
    <location>
        <begin position="59"/>
        <end position="175"/>
    </location>
</feature>
<dbReference type="EMBL" id="CP002827">
    <property type="protein sequence ID" value="AEI08096.1"/>
    <property type="molecule type" value="Genomic_DNA"/>
</dbReference>
<keyword evidence="2" id="KW-0614">Plasmid</keyword>
<dbReference type="PANTHER" id="PTHR21666">
    <property type="entry name" value="PEPTIDASE-RELATED"/>
    <property type="match status" value="1"/>
</dbReference>
<dbReference type="HOGENOM" id="CLU_073817_0_0_5"/>
<proteinExistence type="predicted"/>
<dbReference type="Proteomes" id="UP000007730">
    <property type="component" value="Plasmid pHCG3"/>
</dbReference>
<dbReference type="OrthoDB" id="5489603at2"/>
<organism evidence="2 3">
    <name type="scientific">Afipia carboxidovorans (strain ATCC 49405 / DSM 1227 / KCTC 32145 / OM5)</name>
    <name type="common">Oligotropha carboxidovorans</name>
    <dbReference type="NCBI Taxonomy" id="504832"/>
    <lineage>
        <taxon>Bacteria</taxon>
        <taxon>Pseudomonadati</taxon>
        <taxon>Pseudomonadota</taxon>
        <taxon>Alphaproteobacteria</taxon>
        <taxon>Hyphomicrobiales</taxon>
        <taxon>Nitrobacteraceae</taxon>
        <taxon>Afipia</taxon>
    </lineage>
</organism>
<evidence type="ECO:0000313" key="3">
    <source>
        <dbReference type="Proteomes" id="UP000007730"/>
    </source>
</evidence>
<name>F8C0Y6_AFIC5</name>
<sequence>MLSALTAFFVSTGACHSFELLLPIDCVIGQSCVIQNYVDIDESSSARDYACGHLTYDGHNGTDFRIPTLADSKRGVNVLAAADGIVERTRDGMDDIGLSQPSPSLAGRECGNGVVISHSDGWETQYCHLGEGSIRVKAGQPVSAGQSIGLVGLSGRTEFPHLHFTVRHNGRVVDPFSTKGTTGSCRGDASLWAPSIARFLDYRAQMVLNSGFSPRPITSEMIETGGALDSTLDSTSPALIGYVRTIGLRAGDVQQMTLIAPDGKIVADHKEAPLDHSKAQSVLFVGIRRPQDGWTAGTYKARYRVLRGQDTVLDHSFSRSF</sequence>
<reference evidence="2 3" key="2">
    <citation type="journal article" date="2011" name="J. Bacteriol.">
        <title>Complete genome sequences of the chemolithoautotrophic Oligotropha carboxidovorans strains OM4 and OM5.</title>
        <authorList>
            <person name="Volland S."/>
            <person name="Rachinger M."/>
            <person name="Strittmatter A."/>
            <person name="Daniel R."/>
            <person name="Gottschalk G."/>
            <person name="Meyer O."/>
        </authorList>
    </citation>
    <scope>NUCLEOTIDE SEQUENCE [LARGE SCALE GENOMIC DNA]</scope>
    <source>
        <strain evidence="3">ATCC 49405 / DSM 1227 / KCTC 32145 / OM5</strain>
        <plasmid evidence="2">pHCG3</plasmid>
    </source>
</reference>